<feature type="domain" description="DUF7793" evidence="1">
    <location>
        <begin position="11"/>
        <end position="123"/>
    </location>
</feature>
<evidence type="ECO:0000259" key="1">
    <source>
        <dbReference type="Pfam" id="PF25056"/>
    </source>
</evidence>
<gene>
    <name evidence="2" type="ORF">RT717_06685</name>
</gene>
<dbReference type="Gene3D" id="3.40.970.30">
    <property type="entry name" value="yp_829618.1 like domains"/>
    <property type="match status" value="1"/>
</dbReference>
<dbReference type="Pfam" id="PF25056">
    <property type="entry name" value="DUF7793"/>
    <property type="match status" value="1"/>
</dbReference>
<dbReference type="Gene3D" id="3.40.1680.10">
    <property type="entry name" value="yp_829618.1 domain like"/>
    <property type="match status" value="1"/>
</dbReference>
<accession>A0ABZ0ITG9</accession>
<name>A0ABZ0ITG9_9BACT</name>
<organism evidence="2 3">
    <name type="scientific">Imperialibacter roseus</name>
    <dbReference type="NCBI Taxonomy" id="1324217"/>
    <lineage>
        <taxon>Bacteria</taxon>
        <taxon>Pseudomonadati</taxon>
        <taxon>Bacteroidota</taxon>
        <taxon>Cytophagia</taxon>
        <taxon>Cytophagales</taxon>
        <taxon>Flammeovirgaceae</taxon>
        <taxon>Imperialibacter</taxon>
    </lineage>
</organism>
<dbReference type="RefSeq" id="WP_317490965.1">
    <property type="nucleotide sequence ID" value="NZ_CP136051.1"/>
</dbReference>
<evidence type="ECO:0000313" key="3">
    <source>
        <dbReference type="Proteomes" id="UP001302349"/>
    </source>
</evidence>
<evidence type="ECO:0000313" key="2">
    <source>
        <dbReference type="EMBL" id="WOK08323.1"/>
    </source>
</evidence>
<protein>
    <recommendedName>
        <fullName evidence="1">DUF7793 domain-containing protein</fullName>
    </recommendedName>
</protein>
<keyword evidence="3" id="KW-1185">Reference proteome</keyword>
<reference evidence="2 3" key="1">
    <citation type="journal article" date="2023" name="Microbiol. Resour. Announc.">
        <title>Complete Genome Sequence of Imperialibacter roseus strain P4T.</title>
        <authorList>
            <person name="Tizabi D.R."/>
            <person name="Bachvaroff T."/>
            <person name="Hill R.T."/>
        </authorList>
    </citation>
    <scope>NUCLEOTIDE SEQUENCE [LARGE SCALE GENOMIC DNA]</scope>
    <source>
        <strain evidence="2 3">P4T</strain>
    </source>
</reference>
<sequence length="123" mass="14009">MDKIENEFASFFLKDGILHFIYKPNTELDVDAAKKVVEDRKTIQKGKSYPVLCDIRGLKDVDKVARDFLAKEGSSLVDAVALVVDSPAYEFMANFYLKVSKPDVPTKMFSSMEEALEYIKKFK</sequence>
<dbReference type="InterPro" id="IPR056695">
    <property type="entry name" value="DUF7793"/>
</dbReference>
<proteinExistence type="predicted"/>
<dbReference type="Proteomes" id="UP001302349">
    <property type="component" value="Chromosome"/>
</dbReference>
<dbReference type="EMBL" id="CP136051">
    <property type="protein sequence ID" value="WOK08323.1"/>
    <property type="molecule type" value="Genomic_DNA"/>
</dbReference>